<dbReference type="PROSITE" id="PS51257">
    <property type="entry name" value="PROKAR_LIPOPROTEIN"/>
    <property type="match status" value="1"/>
</dbReference>
<comment type="caution">
    <text evidence="6">The sequence shown here is derived from an EMBL/GenBank/DDBJ whole genome shotgun (WGS) entry which is preliminary data.</text>
</comment>
<feature type="signal peptide" evidence="4">
    <location>
        <begin position="1"/>
        <end position="30"/>
    </location>
</feature>
<reference evidence="6 7" key="1">
    <citation type="journal article" date="2021" name="Arch. Microbiol.">
        <title>Myceligenerans indicum sp. nov., an actinobacterium isolated from mangrove sediment of Sundarbans, India.</title>
        <authorList>
            <person name="Asha K."/>
            <person name="Bhadury P."/>
        </authorList>
    </citation>
    <scope>NUCLEOTIDE SEQUENCE [LARGE SCALE GENOMIC DNA]</scope>
    <source>
        <strain evidence="6 7">I2</strain>
    </source>
</reference>
<evidence type="ECO:0000256" key="4">
    <source>
        <dbReference type="SAM" id="SignalP"/>
    </source>
</evidence>
<gene>
    <name evidence="6" type="ORF">HGK34_15740</name>
</gene>
<dbReference type="InterPro" id="IPR001638">
    <property type="entry name" value="Solute-binding_3/MltF_N"/>
</dbReference>
<evidence type="ECO:0000259" key="5">
    <source>
        <dbReference type="SMART" id="SM00062"/>
    </source>
</evidence>
<evidence type="ECO:0000256" key="1">
    <source>
        <dbReference type="ARBA" id="ARBA00010333"/>
    </source>
</evidence>
<evidence type="ECO:0000256" key="2">
    <source>
        <dbReference type="ARBA" id="ARBA00022448"/>
    </source>
</evidence>
<dbReference type="SUPFAM" id="SSF53850">
    <property type="entry name" value="Periplasmic binding protein-like II"/>
    <property type="match status" value="1"/>
</dbReference>
<dbReference type="PANTHER" id="PTHR30085">
    <property type="entry name" value="AMINO ACID ABC TRANSPORTER PERMEASE"/>
    <property type="match status" value="1"/>
</dbReference>
<evidence type="ECO:0000313" key="7">
    <source>
        <dbReference type="Proteomes" id="UP000675409"/>
    </source>
</evidence>
<dbReference type="PANTHER" id="PTHR30085:SF6">
    <property type="entry name" value="ABC TRANSPORTER GLUTAMINE-BINDING PROTEIN GLNH"/>
    <property type="match status" value="1"/>
</dbReference>
<name>A0ABS1LN99_9MICO</name>
<evidence type="ECO:0000256" key="3">
    <source>
        <dbReference type="ARBA" id="ARBA00022729"/>
    </source>
</evidence>
<feature type="domain" description="Solute-binding protein family 3/N-terminal" evidence="5">
    <location>
        <begin position="45"/>
        <end position="272"/>
    </location>
</feature>
<dbReference type="Gene3D" id="3.40.190.10">
    <property type="entry name" value="Periplasmic binding protein-like II"/>
    <property type="match status" value="2"/>
</dbReference>
<dbReference type="EMBL" id="JABBYC010000034">
    <property type="protein sequence ID" value="MBL0887712.1"/>
    <property type="molecule type" value="Genomic_DNA"/>
</dbReference>
<comment type="similarity">
    <text evidence="1">Belongs to the bacterial solute-binding protein 3 family.</text>
</comment>
<sequence>MTTRLLRLVSAPLCALALALSSGCAPSGGAEPACVQAVPRDDNDRVTIGLHSDLPGWSYAPDDASWSGFDYEFARWLGHYCGFTVTPTRIASAQRETALISGQLDLVIATYSITDERKDVVSFAGPYARTQQGVMVRDGSRIAGLEDLAGHTVCAARGTTSADQLVRFLPDAILDERDGFGQCTRALIEGDVDAVSTDQLILYGFAAARSPLQEEAEGSLTVLDDVFGHQELYGIGIPYGEVRLCEALTEAIDAAIVSQWWTDAFENALPEVTSPEEFRPADYERCTDGGQA</sequence>
<dbReference type="InterPro" id="IPR051455">
    <property type="entry name" value="Bact_solute-bind_prot3"/>
</dbReference>
<proteinExistence type="inferred from homology"/>
<keyword evidence="7" id="KW-1185">Reference proteome</keyword>
<protein>
    <submittedName>
        <fullName evidence="6">Transporter substrate-binding domain-containing protein</fullName>
    </submittedName>
</protein>
<dbReference type="Pfam" id="PF00497">
    <property type="entry name" value="SBP_bac_3"/>
    <property type="match status" value="1"/>
</dbReference>
<evidence type="ECO:0000313" key="6">
    <source>
        <dbReference type="EMBL" id="MBL0887712.1"/>
    </source>
</evidence>
<keyword evidence="2" id="KW-0813">Transport</keyword>
<accession>A0ABS1LN99</accession>
<keyword evidence="3 4" id="KW-0732">Signal</keyword>
<feature type="chain" id="PRO_5047407649" evidence="4">
    <location>
        <begin position="31"/>
        <end position="292"/>
    </location>
</feature>
<dbReference type="Proteomes" id="UP000675409">
    <property type="component" value="Unassembled WGS sequence"/>
</dbReference>
<dbReference type="SMART" id="SM00062">
    <property type="entry name" value="PBPb"/>
    <property type="match status" value="1"/>
</dbReference>
<organism evidence="6 7">
    <name type="scientific">Myceligenerans indicum</name>
    <dbReference type="NCBI Taxonomy" id="2593663"/>
    <lineage>
        <taxon>Bacteria</taxon>
        <taxon>Bacillati</taxon>
        <taxon>Actinomycetota</taxon>
        <taxon>Actinomycetes</taxon>
        <taxon>Micrococcales</taxon>
        <taxon>Promicromonosporaceae</taxon>
        <taxon>Myceligenerans</taxon>
    </lineage>
</organism>